<keyword evidence="1 4" id="KW-0378">Hydrolase</keyword>
<dbReference type="GO" id="GO:0016787">
    <property type="term" value="F:hydrolase activity"/>
    <property type="evidence" value="ECO:0007669"/>
    <property type="project" value="UniProtKB-KW"/>
</dbReference>
<dbReference type="InterPro" id="IPR022742">
    <property type="entry name" value="Hydrolase_4"/>
</dbReference>
<sequence length="265" mass="29449">MNESNPIRYSIRKHTLEWRREHVTLRGIVTMPVTDHSVPAIIFGHGFTGHKAEANFMFKRLSDALAKCGYATIRFDFAGSGESDGEFVEMTVSTEVQDMLAVWDAVQVMDGINPKRVSLLGFSLGGVVSLLAAEQLGDELDRLMLLCPAVGFQDILARDLQGEKLHHLLQQGWVELYGQQIGQSFFDDSAALCIHDTCAQIHIPVLIVHGTNDGVVPPYISHRLHNQVIGSRLVWLDGADHIFSQSEHAVQLLDELIHFLQSDAN</sequence>
<comment type="caution">
    <text evidence="4">The sequence shown here is derived from an EMBL/GenBank/DDBJ whole genome shotgun (WGS) entry which is preliminary data.</text>
</comment>
<dbReference type="Pfam" id="PF12146">
    <property type="entry name" value="Hydrolase_4"/>
    <property type="match status" value="1"/>
</dbReference>
<protein>
    <submittedName>
        <fullName evidence="4">Alpha/beta fold hydrolase</fullName>
    </submittedName>
</protein>
<dbReference type="InterPro" id="IPR029058">
    <property type="entry name" value="AB_hydrolase_fold"/>
</dbReference>
<dbReference type="PANTHER" id="PTHR22946">
    <property type="entry name" value="DIENELACTONE HYDROLASE DOMAIN-CONTAINING PROTEIN-RELATED"/>
    <property type="match status" value="1"/>
</dbReference>
<evidence type="ECO:0000256" key="1">
    <source>
        <dbReference type="ARBA" id="ARBA00022801"/>
    </source>
</evidence>
<dbReference type="PANTHER" id="PTHR22946:SF9">
    <property type="entry name" value="POLYKETIDE TRANSFERASE AF380"/>
    <property type="match status" value="1"/>
</dbReference>
<dbReference type="RefSeq" id="WP_192026315.1">
    <property type="nucleotide sequence ID" value="NZ_JACYTN010000017.1"/>
</dbReference>
<organism evidence="4 5">
    <name type="scientific">Paenibacillus arenosi</name>
    <dbReference type="NCBI Taxonomy" id="2774142"/>
    <lineage>
        <taxon>Bacteria</taxon>
        <taxon>Bacillati</taxon>
        <taxon>Bacillota</taxon>
        <taxon>Bacilli</taxon>
        <taxon>Bacillales</taxon>
        <taxon>Paenibacillaceae</taxon>
        <taxon>Paenibacillus</taxon>
    </lineage>
</organism>
<dbReference type="SUPFAM" id="SSF53474">
    <property type="entry name" value="alpha/beta-Hydrolases"/>
    <property type="match status" value="1"/>
</dbReference>
<feature type="domain" description="Peptidase S33 tripeptidyl aminopeptidase-like C-terminal" evidence="2">
    <location>
        <begin position="201"/>
        <end position="251"/>
    </location>
</feature>
<evidence type="ECO:0000313" key="5">
    <source>
        <dbReference type="Proteomes" id="UP000634529"/>
    </source>
</evidence>
<reference evidence="4 5" key="1">
    <citation type="submission" date="2020-09" db="EMBL/GenBank/DDBJ databases">
        <title>Paenibacillus sp. CAU 1523 isolated from sand of Haeundae Beach.</title>
        <authorList>
            <person name="Kim W."/>
        </authorList>
    </citation>
    <scope>NUCLEOTIDE SEQUENCE [LARGE SCALE GENOMIC DNA]</scope>
    <source>
        <strain evidence="4 5">CAU 1523</strain>
    </source>
</reference>
<dbReference type="Gene3D" id="3.40.50.1820">
    <property type="entry name" value="alpha/beta hydrolase"/>
    <property type="match status" value="1"/>
</dbReference>
<proteinExistence type="predicted"/>
<name>A0ABR9B0S4_9BACL</name>
<dbReference type="EMBL" id="JACYTN010000017">
    <property type="protein sequence ID" value="MBD8499997.1"/>
    <property type="molecule type" value="Genomic_DNA"/>
</dbReference>
<feature type="domain" description="Serine aminopeptidase S33" evidence="3">
    <location>
        <begin position="40"/>
        <end position="161"/>
    </location>
</feature>
<gene>
    <name evidence="4" type="ORF">IFO66_17030</name>
</gene>
<evidence type="ECO:0000259" key="2">
    <source>
        <dbReference type="Pfam" id="PF08386"/>
    </source>
</evidence>
<keyword evidence="5" id="KW-1185">Reference proteome</keyword>
<dbReference type="InterPro" id="IPR050261">
    <property type="entry name" value="FrsA_esterase"/>
</dbReference>
<dbReference type="Pfam" id="PF08386">
    <property type="entry name" value="Abhydrolase_4"/>
    <property type="match status" value="1"/>
</dbReference>
<evidence type="ECO:0000259" key="3">
    <source>
        <dbReference type="Pfam" id="PF12146"/>
    </source>
</evidence>
<accession>A0ABR9B0S4</accession>
<dbReference type="InterPro" id="IPR013595">
    <property type="entry name" value="Pept_S33_TAP-like_C"/>
</dbReference>
<evidence type="ECO:0000313" key="4">
    <source>
        <dbReference type="EMBL" id="MBD8499997.1"/>
    </source>
</evidence>
<dbReference type="Proteomes" id="UP000634529">
    <property type="component" value="Unassembled WGS sequence"/>
</dbReference>